<comment type="function">
    <text evidence="12">Fluoride-specific ion channel. Important for reducing fluoride concentration in the cell, thus reducing its toxicity.</text>
</comment>
<comment type="subcellular location">
    <subcellularLocation>
        <location evidence="1 12">Cell membrane</location>
        <topology evidence="1 12">Multi-pass membrane protein</topology>
    </subcellularLocation>
</comment>
<evidence type="ECO:0000313" key="13">
    <source>
        <dbReference type="EMBL" id="MCW8108093.1"/>
    </source>
</evidence>
<evidence type="ECO:0000256" key="6">
    <source>
        <dbReference type="ARBA" id="ARBA00023053"/>
    </source>
</evidence>
<comment type="similarity">
    <text evidence="10 12">Belongs to the fluoride channel Fluc/FEX (TC 1.A.43) family.</text>
</comment>
<feature type="binding site" evidence="12">
    <location>
        <position position="82"/>
    </location>
    <ligand>
        <name>Na(+)</name>
        <dbReference type="ChEBI" id="CHEBI:29101"/>
        <note>structural</note>
    </ligand>
</feature>
<evidence type="ECO:0000256" key="1">
    <source>
        <dbReference type="ARBA" id="ARBA00004651"/>
    </source>
</evidence>
<feature type="transmembrane region" description="Helical" evidence="12">
    <location>
        <begin position="107"/>
        <end position="125"/>
    </location>
</feature>
<comment type="catalytic activity">
    <reaction evidence="11">
        <text>fluoride(in) = fluoride(out)</text>
        <dbReference type="Rhea" id="RHEA:76159"/>
        <dbReference type="ChEBI" id="CHEBI:17051"/>
    </reaction>
    <physiologicalReaction direction="left-to-right" evidence="11">
        <dbReference type="Rhea" id="RHEA:76160"/>
    </physiologicalReaction>
</comment>
<evidence type="ECO:0000256" key="4">
    <source>
        <dbReference type="ARBA" id="ARBA00022692"/>
    </source>
</evidence>
<feature type="binding site" evidence="12">
    <location>
        <position position="79"/>
    </location>
    <ligand>
        <name>Na(+)</name>
        <dbReference type="ChEBI" id="CHEBI:29101"/>
        <note>structural</note>
    </ligand>
</feature>
<evidence type="ECO:0000256" key="12">
    <source>
        <dbReference type="HAMAP-Rule" id="MF_00454"/>
    </source>
</evidence>
<keyword evidence="6 12" id="KW-0915">Sodium</keyword>
<evidence type="ECO:0000256" key="11">
    <source>
        <dbReference type="ARBA" id="ARBA00035585"/>
    </source>
</evidence>
<keyword evidence="8 12" id="KW-0472">Membrane</keyword>
<sequence>MSPSVTLYFYIALGGAAGACLRFFVTQSVDSWFGKQFPFGTLTVNVVGSFLLAIVYGLIEHGSWAEFPYRALVGVGLLGAFTTFSTFSLETLTLLENGLWEKAVMNILVNVTACLIAGWLAILLIKG</sequence>
<keyword evidence="2 12" id="KW-1003">Cell membrane</keyword>
<evidence type="ECO:0000256" key="8">
    <source>
        <dbReference type="ARBA" id="ARBA00023136"/>
    </source>
</evidence>
<evidence type="ECO:0000256" key="3">
    <source>
        <dbReference type="ARBA" id="ARBA00022519"/>
    </source>
</evidence>
<reference evidence="13" key="1">
    <citation type="submission" date="2022-11" db="EMBL/GenBank/DDBJ databases">
        <title>Alteromonas sp. nov., isolated from sea water of the Qingdao.</title>
        <authorList>
            <person name="Wang Q."/>
        </authorList>
    </citation>
    <scope>NUCLEOTIDE SEQUENCE</scope>
    <source>
        <strain evidence="13">ASW11-7</strain>
    </source>
</reference>
<gene>
    <name evidence="12 13" type="primary">crcB</name>
    <name evidence="12" type="synonym">fluC</name>
    <name evidence="13" type="ORF">OPS25_06265</name>
</gene>
<proteinExistence type="inferred from homology"/>
<keyword evidence="12" id="KW-0813">Transport</keyword>
<dbReference type="NCBIfam" id="TIGR00494">
    <property type="entry name" value="crcB"/>
    <property type="match status" value="1"/>
</dbReference>
<dbReference type="RefSeq" id="WP_265616791.1">
    <property type="nucleotide sequence ID" value="NZ_JAPFRD010000009.1"/>
</dbReference>
<organism evidence="13 14">
    <name type="scientific">Alteromonas aquimaris</name>
    <dbReference type="NCBI Taxonomy" id="2998417"/>
    <lineage>
        <taxon>Bacteria</taxon>
        <taxon>Pseudomonadati</taxon>
        <taxon>Pseudomonadota</taxon>
        <taxon>Gammaproteobacteria</taxon>
        <taxon>Alteromonadales</taxon>
        <taxon>Alteromonadaceae</taxon>
        <taxon>Alteromonas/Salinimonas group</taxon>
        <taxon>Alteromonas</taxon>
    </lineage>
</organism>
<feature type="transmembrane region" description="Helical" evidence="12">
    <location>
        <begin position="71"/>
        <end position="95"/>
    </location>
</feature>
<keyword evidence="5 12" id="KW-1133">Transmembrane helix</keyword>
<keyword evidence="4 12" id="KW-0812">Transmembrane</keyword>
<accession>A0ABT3P5P0</accession>
<evidence type="ECO:0000313" key="14">
    <source>
        <dbReference type="Proteomes" id="UP001142810"/>
    </source>
</evidence>
<dbReference type="HAMAP" id="MF_00454">
    <property type="entry name" value="FluC"/>
    <property type="match status" value="1"/>
</dbReference>
<keyword evidence="14" id="KW-1185">Reference proteome</keyword>
<dbReference type="Proteomes" id="UP001142810">
    <property type="component" value="Unassembled WGS sequence"/>
</dbReference>
<dbReference type="PANTHER" id="PTHR28259">
    <property type="entry name" value="FLUORIDE EXPORT PROTEIN 1-RELATED"/>
    <property type="match status" value="1"/>
</dbReference>
<keyword evidence="12" id="KW-0479">Metal-binding</keyword>
<evidence type="ECO:0000256" key="7">
    <source>
        <dbReference type="ARBA" id="ARBA00023065"/>
    </source>
</evidence>
<keyword evidence="9 12" id="KW-0407">Ion channel</keyword>
<dbReference type="Pfam" id="PF02537">
    <property type="entry name" value="CRCB"/>
    <property type="match status" value="1"/>
</dbReference>
<comment type="caution">
    <text evidence="13">The sequence shown here is derived from an EMBL/GenBank/DDBJ whole genome shotgun (WGS) entry which is preliminary data.</text>
</comment>
<feature type="transmembrane region" description="Helical" evidence="12">
    <location>
        <begin position="7"/>
        <end position="25"/>
    </location>
</feature>
<keyword evidence="7 12" id="KW-0406">Ion transport</keyword>
<evidence type="ECO:0000256" key="2">
    <source>
        <dbReference type="ARBA" id="ARBA00022475"/>
    </source>
</evidence>
<evidence type="ECO:0000256" key="9">
    <source>
        <dbReference type="ARBA" id="ARBA00023303"/>
    </source>
</evidence>
<dbReference type="InterPro" id="IPR003691">
    <property type="entry name" value="FluC"/>
</dbReference>
<dbReference type="PANTHER" id="PTHR28259:SF1">
    <property type="entry name" value="FLUORIDE EXPORT PROTEIN 1-RELATED"/>
    <property type="match status" value="1"/>
</dbReference>
<protein>
    <recommendedName>
        <fullName evidence="12">Fluoride-specific ion channel FluC</fullName>
    </recommendedName>
</protein>
<evidence type="ECO:0000256" key="5">
    <source>
        <dbReference type="ARBA" id="ARBA00022989"/>
    </source>
</evidence>
<dbReference type="EMBL" id="JAPFRD010000009">
    <property type="protein sequence ID" value="MCW8108093.1"/>
    <property type="molecule type" value="Genomic_DNA"/>
</dbReference>
<comment type="activity regulation">
    <text evidence="12">Na(+) is not transported, but it plays an essential structural role and its presence is essential for fluoride channel function.</text>
</comment>
<evidence type="ECO:0000256" key="10">
    <source>
        <dbReference type="ARBA" id="ARBA00035120"/>
    </source>
</evidence>
<name>A0ABT3P5P0_9ALTE</name>
<feature type="transmembrane region" description="Helical" evidence="12">
    <location>
        <begin position="37"/>
        <end position="59"/>
    </location>
</feature>
<keyword evidence="3" id="KW-0997">Cell inner membrane</keyword>